<dbReference type="Gene3D" id="3.30.460.80">
    <property type="entry name" value="NADH:ubiquinone oxidoreductase, 30kDa subunit"/>
    <property type="match status" value="1"/>
</dbReference>
<keyword evidence="7 14" id="KW-0874">Quinone</keyword>
<dbReference type="Gene3D" id="1.10.645.10">
    <property type="entry name" value="Cytochrome-c3 Hydrogenase, chain B"/>
    <property type="match status" value="1"/>
</dbReference>
<name>A0A3D9BXX2_9RHOB</name>
<dbReference type="Pfam" id="PF00346">
    <property type="entry name" value="Complex1_49kDa"/>
    <property type="match status" value="1"/>
</dbReference>
<dbReference type="GO" id="GO:0048038">
    <property type="term" value="F:quinone binding"/>
    <property type="evidence" value="ECO:0007669"/>
    <property type="project" value="UniProtKB-KW"/>
</dbReference>
<evidence type="ECO:0000256" key="9">
    <source>
        <dbReference type="ARBA" id="ARBA00023027"/>
    </source>
</evidence>
<dbReference type="PANTHER" id="PTHR11993:SF45">
    <property type="entry name" value="NADH-QUINONE OXIDOREDUCTASE SUBUNIT C_D"/>
    <property type="match status" value="1"/>
</dbReference>
<evidence type="ECO:0000256" key="8">
    <source>
        <dbReference type="ARBA" id="ARBA00022967"/>
    </source>
</evidence>
<dbReference type="InterPro" id="IPR020396">
    <property type="entry name" value="NADH_UbQ_OxRdtase_CS"/>
</dbReference>
<comment type="catalytic activity">
    <reaction evidence="13 14">
        <text>a quinone + NADH + 5 H(+)(in) = a quinol + NAD(+) + 4 H(+)(out)</text>
        <dbReference type="Rhea" id="RHEA:57888"/>
        <dbReference type="ChEBI" id="CHEBI:15378"/>
        <dbReference type="ChEBI" id="CHEBI:24646"/>
        <dbReference type="ChEBI" id="CHEBI:57540"/>
        <dbReference type="ChEBI" id="CHEBI:57945"/>
        <dbReference type="ChEBI" id="CHEBI:132124"/>
    </reaction>
</comment>
<dbReference type="EMBL" id="QOHR01000003">
    <property type="protein sequence ID" value="REC58328.1"/>
    <property type="molecule type" value="Genomic_DNA"/>
</dbReference>
<reference evidence="17 18" key="1">
    <citation type="journal article" date="2017" name="Int. J. Syst. Evol. Microbiol.">
        <title>Rhodosalinus sediminis gen. nov., sp. nov., isolated from marine saltern.</title>
        <authorList>
            <person name="Guo L.Y."/>
            <person name="Ling S.K."/>
            <person name="Li C.M."/>
            <person name="Chen G.J."/>
            <person name="Du Z.J."/>
        </authorList>
    </citation>
    <scope>NUCLEOTIDE SEQUENCE [LARGE SCALE GENOMIC DNA]</scope>
    <source>
        <strain evidence="17 18">WDN1C137</strain>
    </source>
</reference>
<dbReference type="Proteomes" id="UP000257131">
    <property type="component" value="Unassembled WGS sequence"/>
</dbReference>
<evidence type="ECO:0000256" key="3">
    <source>
        <dbReference type="ARBA" id="ARBA00010019"/>
    </source>
</evidence>
<dbReference type="InterPro" id="IPR022885">
    <property type="entry name" value="NDH1_su_D/H"/>
</dbReference>
<keyword evidence="18" id="KW-1185">Reference proteome</keyword>
<dbReference type="PROSITE" id="PS00542">
    <property type="entry name" value="COMPLEX1_30K"/>
    <property type="match status" value="1"/>
</dbReference>
<keyword evidence="11 14" id="KW-0472">Membrane</keyword>
<comment type="similarity">
    <text evidence="3">In the C-terminal section; belongs to the complex I 49 kDa subunit family.</text>
</comment>
<dbReference type="NCBIfam" id="NF004739">
    <property type="entry name" value="PRK06075.1"/>
    <property type="match status" value="1"/>
</dbReference>
<evidence type="ECO:0000313" key="17">
    <source>
        <dbReference type="EMBL" id="REC58328.1"/>
    </source>
</evidence>
<feature type="domain" description="NADH:ubiquinone oxidoreductase 30kDa subunit" evidence="15">
    <location>
        <begin position="45"/>
        <end position="173"/>
    </location>
</feature>
<keyword evidence="6" id="KW-0997">Cell inner membrane</keyword>
<comment type="caution">
    <text evidence="17">The sequence shown here is derived from an EMBL/GenBank/DDBJ whole genome shotgun (WGS) entry which is preliminary data.</text>
</comment>
<evidence type="ECO:0000259" key="16">
    <source>
        <dbReference type="Pfam" id="PF00346"/>
    </source>
</evidence>
<feature type="domain" description="NADH-quinone oxidoreductase subunit D" evidence="16">
    <location>
        <begin position="324"/>
        <end position="594"/>
    </location>
</feature>
<dbReference type="InterPro" id="IPR001268">
    <property type="entry name" value="NADH_UbQ_OxRdtase_30kDa_su"/>
</dbReference>
<keyword evidence="5 14" id="KW-1003">Cell membrane</keyword>
<dbReference type="NCBIfam" id="TIGR01962">
    <property type="entry name" value="NuoD"/>
    <property type="match status" value="1"/>
</dbReference>
<comment type="subunit">
    <text evidence="14">NDH-1 is composed of 14 different subunits. Subunits NuoB, C, D, E, F, and G constitute the peripheral sector of the complex.</text>
</comment>
<evidence type="ECO:0000259" key="15">
    <source>
        <dbReference type="Pfam" id="PF00329"/>
    </source>
</evidence>
<protein>
    <recommendedName>
        <fullName evidence="14">NADH-quinone oxidoreductase subunit D</fullName>
        <ecNumber evidence="14">7.1.1.-</ecNumber>
    </recommendedName>
    <alternativeName>
        <fullName evidence="14">NADH dehydrogenase I subunit D</fullName>
    </alternativeName>
    <alternativeName>
        <fullName evidence="14">NDH-1 subunit D</fullName>
    </alternativeName>
</protein>
<evidence type="ECO:0000256" key="1">
    <source>
        <dbReference type="ARBA" id="ARBA00002378"/>
    </source>
</evidence>
<dbReference type="PANTHER" id="PTHR11993">
    <property type="entry name" value="NADH-UBIQUINONE OXIDOREDUCTASE 49 KDA SUBUNIT"/>
    <property type="match status" value="1"/>
</dbReference>
<gene>
    <name evidence="14" type="primary">nuoD</name>
    <name evidence="17" type="ORF">DRV84_03885</name>
</gene>
<dbReference type="GO" id="GO:0051287">
    <property type="term" value="F:NAD binding"/>
    <property type="evidence" value="ECO:0007669"/>
    <property type="project" value="InterPro"/>
</dbReference>
<dbReference type="GO" id="GO:0008137">
    <property type="term" value="F:NADH dehydrogenase (ubiquinone) activity"/>
    <property type="evidence" value="ECO:0007669"/>
    <property type="project" value="InterPro"/>
</dbReference>
<dbReference type="RefSeq" id="WP_115978711.1">
    <property type="nucleotide sequence ID" value="NZ_QOHR01000003.1"/>
</dbReference>
<evidence type="ECO:0000256" key="5">
    <source>
        <dbReference type="ARBA" id="ARBA00022475"/>
    </source>
</evidence>
<dbReference type="HAMAP" id="MF_01358">
    <property type="entry name" value="NDH1_NuoD"/>
    <property type="match status" value="1"/>
</dbReference>
<dbReference type="AlphaFoldDB" id="A0A3D9BXX2"/>
<evidence type="ECO:0000256" key="12">
    <source>
        <dbReference type="ARBA" id="ARBA00023268"/>
    </source>
</evidence>
<comment type="subcellular location">
    <subcellularLocation>
        <location evidence="2">Cell inner membrane</location>
        <topology evidence="2">Peripheral membrane protein</topology>
    </subcellularLocation>
    <subcellularLocation>
        <location evidence="14">Cell membrane</location>
        <topology evidence="14">Peripheral membrane protein</topology>
        <orientation evidence="14">Cytoplasmic side</orientation>
    </subcellularLocation>
</comment>
<dbReference type="InterPro" id="IPR014029">
    <property type="entry name" value="NADH_UbQ_OxRdtase_49kDa_CS"/>
</dbReference>
<evidence type="ECO:0000256" key="11">
    <source>
        <dbReference type="ARBA" id="ARBA00023136"/>
    </source>
</evidence>
<sequence length="594" mass="66461">MQSPPRLAAPDAAPDAAPETAAAVRQALGPRVIAEQETGEGVPVLWIAPGDWVEAHRVLRGMERPFTLLADLWGIDETARHHRAGQPASGVTVASHLISPERNADVRLKLACDAAAPVAPSVTPVYPGANWYEREAFDMYGVRFEGHPTLRRIYMPNDWDGHPLRKSHHARATETPPFRMTPESFAETEAANTIDPAELGLPTERDGVELMTLNLGPHHPSTHGVFRIVLGLDGEEIVWAWPDLGYHHRGAEKMAERQTWHGFIPYTDRIDYLGGVISEMPYLLAVEKLCGIEVPERAQCIRVMLSEFFRITSHLLFYGTLAQDTGAMSPIFYMFVDREKAYKVIEAITGARMHPAFFRIGGVAMDLPTGWDGLVRDFLDWMPKRLDQYEGMVMRSELFQARTRGVAVYDAGTCLKWSATGPHLRAAGMPWDMRKLRPYSGYEKYEFDVPVEEAGDIYARTRVRVEEMRQSLRIIRQCLERMPEGPIKADHPLAFPPPRERTLHDIETLIHHFVGTGWGTRVPAGEATGQVESARGFTQYSIVSDGEGGSYRTRIRTPSFANLQPIAEVAPGMTVADFIMYLASIDHVMSDVDK</sequence>
<dbReference type="EC" id="7.1.1.-" evidence="14"/>
<keyword evidence="9 14" id="KW-0520">NAD</keyword>
<keyword evidence="10 14" id="KW-0830">Ubiquinone</keyword>
<dbReference type="InterPro" id="IPR037232">
    <property type="entry name" value="NADH_quin_OxRdtase_su_C/D-like"/>
</dbReference>
<comment type="similarity">
    <text evidence="14">Belongs to the complex I 49 kDa subunit family.</text>
</comment>
<keyword evidence="8 14" id="KW-1278">Translocase</keyword>
<accession>A0A3D9BXX2</accession>
<dbReference type="InterPro" id="IPR001135">
    <property type="entry name" value="NADH_Q_OxRdtase_suD"/>
</dbReference>
<dbReference type="NCBIfam" id="NF008728">
    <property type="entry name" value="PRK11742.1"/>
    <property type="match status" value="1"/>
</dbReference>
<keyword evidence="17" id="KW-0560">Oxidoreductase</keyword>
<evidence type="ECO:0000256" key="2">
    <source>
        <dbReference type="ARBA" id="ARBA00004417"/>
    </source>
</evidence>
<evidence type="ECO:0000256" key="7">
    <source>
        <dbReference type="ARBA" id="ARBA00022719"/>
    </source>
</evidence>
<dbReference type="GO" id="GO:0005886">
    <property type="term" value="C:plasma membrane"/>
    <property type="evidence" value="ECO:0007669"/>
    <property type="project" value="UniProtKB-SubCell"/>
</dbReference>
<comment type="function">
    <text evidence="1 14">NDH-1 shuttles electrons from NADH, via FMN and iron-sulfur (Fe-S) centers, to quinones in the respiratory chain. The immediate electron acceptor for the enzyme in this species is believed to be ubiquinone. Couples the redox reaction to proton translocation (for every two electrons transferred, four hydrogen ions are translocated across the cytoplasmic membrane), and thus conserves the redox energy in a proton gradient.</text>
</comment>
<proteinExistence type="inferred from homology"/>
<dbReference type="InterPro" id="IPR029014">
    <property type="entry name" value="NiFe-Hase_large"/>
</dbReference>
<dbReference type="PROSITE" id="PS00535">
    <property type="entry name" value="COMPLEX1_49K"/>
    <property type="match status" value="1"/>
</dbReference>
<dbReference type="Pfam" id="PF00329">
    <property type="entry name" value="Complex1_30kDa"/>
    <property type="match status" value="1"/>
</dbReference>
<dbReference type="SUPFAM" id="SSF56762">
    <property type="entry name" value="HydB/Nqo4-like"/>
    <property type="match status" value="1"/>
</dbReference>
<keyword evidence="12" id="KW-0511">Multifunctional enzyme</keyword>
<dbReference type="OrthoDB" id="9801496at2"/>
<organism evidence="17 18">
    <name type="scientific">Rhodosalinus sediminis</name>
    <dbReference type="NCBI Taxonomy" id="1940533"/>
    <lineage>
        <taxon>Bacteria</taxon>
        <taxon>Pseudomonadati</taxon>
        <taxon>Pseudomonadota</taxon>
        <taxon>Alphaproteobacteria</taxon>
        <taxon>Rhodobacterales</taxon>
        <taxon>Paracoccaceae</taxon>
        <taxon>Rhodosalinus</taxon>
    </lineage>
</organism>
<evidence type="ECO:0000313" key="18">
    <source>
        <dbReference type="Proteomes" id="UP000257131"/>
    </source>
</evidence>
<evidence type="ECO:0000256" key="13">
    <source>
        <dbReference type="ARBA" id="ARBA00047712"/>
    </source>
</evidence>
<dbReference type="GO" id="GO:0050136">
    <property type="term" value="F:NADH dehydrogenase (quinone) (non-electrogenic) activity"/>
    <property type="evidence" value="ECO:0007669"/>
    <property type="project" value="UniProtKB-UniRule"/>
</dbReference>
<evidence type="ECO:0000256" key="6">
    <source>
        <dbReference type="ARBA" id="ARBA00022519"/>
    </source>
</evidence>
<keyword evidence="4 14" id="KW-0813">Transport</keyword>
<evidence type="ECO:0000256" key="4">
    <source>
        <dbReference type="ARBA" id="ARBA00022448"/>
    </source>
</evidence>
<dbReference type="SUPFAM" id="SSF143243">
    <property type="entry name" value="Nqo5-like"/>
    <property type="match status" value="1"/>
</dbReference>
<evidence type="ECO:0000256" key="10">
    <source>
        <dbReference type="ARBA" id="ARBA00023075"/>
    </source>
</evidence>
<evidence type="ECO:0000256" key="14">
    <source>
        <dbReference type="HAMAP-Rule" id="MF_01358"/>
    </source>
</evidence>